<evidence type="ECO:0000256" key="1">
    <source>
        <dbReference type="ARBA" id="ARBA00004453"/>
    </source>
</evidence>
<dbReference type="InterPro" id="IPR007358">
    <property type="entry name" value="Nucleoid_associated_NdpA"/>
</dbReference>
<dbReference type="PANTHER" id="PTHR38772:SF1">
    <property type="entry name" value="NUCLEOID-ASSOCIATED PROTEIN YEJK"/>
    <property type="match status" value="1"/>
</dbReference>
<accession>A0A2S7UVR4</accession>
<gene>
    <name evidence="4" type="ORF">BTO11_10545</name>
</gene>
<name>A0A2S7UVR4_9GAMM</name>
<organism evidence="4 5">
    <name type="scientific">Psychrosphaera saromensis</name>
    <dbReference type="NCBI Taxonomy" id="716813"/>
    <lineage>
        <taxon>Bacteria</taxon>
        <taxon>Pseudomonadati</taxon>
        <taxon>Pseudomonadota</taxon>
        <taxon>Gammaproteobacteria</taxon>
        <taxon>Alteromonadales</taxon>
        <taxon>Pseudoalteromonadaceae</taxon>
        <taxon>Psychrosphaera</taxon>
    </lineage>
</organism>
<protein>
    <recommendedName>
        <fullName evidence="6">Nucleoid-associated protein YejK</fullName>
    </recommendedName>
</protein>
<dbReference type="AlphaFoldDB" id="A0A2S7UVR4"/>
<dbReference type="OrthoDB" id="9131762at2"/>
<dbReference type="GO" id="GO:0003727">
    <property type="term" value="F:single-stranded RNA binding"/>
    <property type="evidence" value="ECO:0007669"/>
    <property type="project" value="TreeGrafter"/>
</dbReference>
<dbReference type="Pfam" id="PF04245">
    <property type="entry name" value="NA37"/>
    <property type="match status" value="1"/>
</dbReference>
<keyword evidence="5" id="KW-1185">Reference proteome</keyword>
<dbReference type="RefSeq" id="WP_105052554.1">
    <property type="nucleotide sequence ID" value="NZ_BMYG01000007.1"/>
</dbReference>
<reference evidence="4 5" key="1">
    <citation type="submission" date="2016-12" db="EMBL/GenBank/DDBJ databases">
        <title>Diversity of luminous bacteria.</title>
        <authorList>
            <person name="Yoshizawa S."/>
            <person name="Kogure K."/>
        </authorList>
    </citation>
    <scope>NUCLEOTIDE SEQUENCE [LARGE SCALE GENOMIC DNA]</scope>
    <source>
        <strain evidence="4 5">SA4-48</strain>
    </source>
</reference>
<dbReference type="GO" id="GO:0043590">
    <property type="term" value="C:bacterial nucleoid"/>
    <property type="evidence" value="ECO:0007669"/>
    <property type="project" value="TreeGrafter"/>
</dbReference>
<dbReference type="GO" id="GO:0003690">
    <property type="term" value="F:double-stranded DNA binding"/>
    <property type="evidence" value="ECO:0007669"/>
    <property type="project" value="TreeGrafter"/>
</dbReference>
<evidence type="ECO:0000313" key="4">
    <source>
        <dbReference type="EMBL" id="PQJ54043.1"/>
    </source>
</evidence>
<dbReference type="PANTHER" id="PTHR38772">
    <property type="match status" value="1"/>
</dbReference>
<dbReference type="Proteomes" id="UP000239007">
    <property type="component" value="Unassembled WGS sequence"/>
</dbReference>
<sequence>MSITVNQFSIAFYEKKEDTDFSTKWAVMTDTSLEKSNQFVEQLHNVYNAKPSKSYAAFSEEKNTAFSQGLHSYLNQEVAFDHVSKETLQIFQAELEKYEFQETGYLLLIDYEYVATRYFMVGVVNLTEHFSIDTEFGIQRARHLDLTKIQLAARIDVSSLLHAKDDLKAISFIKGRAGRQVNDFFMDLLGCTETINAKVQSKELLTAIDDFMSTESMAQNEKSETREKVFEYCSERISSGEDADMGELNEALSVISDNEFKDFIQQQEYSFDDKVTLDKSTVRKLVKLSGSGGGVSVSFDRTLLGDRVNYSPGTDTLTIKGVPASLKAHLLDEFGLE</sequence>
<comment type="subcellular location">
    <subcellularLocation>
        <location evidence="1">Cytoplasm</location>
        <location evidence="1">Nucleoid</location>
    </subcellularLocation>
</comment>
<evidence type="ECO:0000256" key="3">
    <source>
        <dbReference type="ARBA" id="ARBA00022490"/>
    </source>
</evidence>
<evidence type="ECO:0008006" key="6">
    <source>
        <dbReference type="Google" id="ProtNLM"/>
    </source>
</evidence>
<keyword evidence="3" id="KW-0963">Cytoplasm</keyword>
<comment type="caution">
    <text evidence="4">The sequence shown here is derived from an EMBL/GenBank/DDBJ whole genome shotgun (WGS) entry which is preliminary data.</text>
</comment>
<evidence type="ECO:0000256" key="2">
    <source>
        <dbReference type="ARBA" id="ARBA00009035"/>
    </source>
</evidence>
<proteinExistence type="inferred from homology"/>
<dbReference type="EMBL" id="MSCH01000003">
    <property type="protein sequence ID" value="PQJ54043.1"/>
    <property type="molecule type" value="Genomic_DNA"/>
</dbReference>
<evidence type="ECO:0000313" key="5">
    <source>
        <dbReference type="Proteomes" id="UP000239007"/>
    </source>
</evidence>
<comment type="similarity">
    <text evidence="2">Belongs to the YejK family.</text>
</comment>